<reference evidence="5 6" key="1">
    <citation type="submission" date="2017-06" db="EMBL/GenBank/DDBJ databases">
        <authorList>
            <person name="Kim H.J."/>
            <person name="Triplett B.A."/>
        </authorList>
    </citation>
    <scope>NUCLEOTIDE SEQUENCE [LARGE SCALE GENOMIC DNA]</scope>
    <source>
        <strain evidence="5 6">DSM 18704</strain>
    </source>
</reference>
<feature type="repeat" description="TPR" evidence="3">
    <location>
        <begin position="454"/>
        <end position="487"/>
    </location>
</feature>
<name>A0A239CXT7_9BACT</name>
<dbReference type="RefSeq" id="WP_089406512.1">
    <property type="nucleotide sequence ID" value="NZ_FZOU01000001.1"/>
</dbReference>
<dbReference type="EMBL" id="FZOU01000001">
    <property type="protein sequence ID" value="SNS25045.1"/>
    <property type="molecule type" value="Genomic_DNA"/>
</dbReference>
<keyword evidence="1" id="KW-0677">Repeat</keyword>
<evidence type="ECO:0000313" key="6">
    <source>
        <dbReference type="Proteomes" id="UP000198356"/>
    </source>
</evidence>
<dbReference type="PANTHER" id="PTHR44227">
    <property type="match status" value="1"/>
</dbReference>
<keyword evidence="2 3" id="KW-0802">TPR repeat</keyword>
<feature type="transmembrane region" description="Helical" evidence="4">
    <location>
        <begin position="104"/>
        <end position="123"/>
    </location>
</feature>
<feature type="transmembrane region" description="Helical" evidence="4">
    <location>
        <begin position="135"/>
        <end position="152"/>
    </location>
</feature>
<feature type="transmembrane region" description="Helical" evidence="4">
    <location>
        <begin position="261"/>
        <end position="279"/>
    </location>
</feature>
<evidence type="ECO:0000256" key="4">
    <source>
        <dbReference type="SAM" id="Phobius"/>
    </source>
</evidence>
<evidence type="ECO:0000313" key="5">
    <source>
        <dbReference type="EMBL" id="SNS25045.1"/>
    </source>
</evidence>
<dbReference type="InterPro" id="IPR052346">
    <property type="entry name" value="O-mannosyl-transferase_TMTC"/>
</dbReference>
<feature type="transmembrane region" description="Helical" evidence="4">
    <location>
        <begin position="328"/>
        <end position="347"/>
    </location>
</feature>
<dbReference type="Gene3D" id="1.25.40.10">
    <property type="entry name" value="Tetratricopeptide repeat domain"/>
    <property type="match status" value="1"/>
</dbReference>
<feature type="transmembrane region" description="Helical" evidence="4">
    <location>
        <begin position="353"/>
        <end position="373"/>
    </location>
</feature>
<dbReference type="Proteomes" id="UP000198356">
    <property type="component" value="Unassembled WGS sequence"/>
</dbReference>
<dbReference type="PANTHER" id="PTHR44227:SF3">
    <property type="entry name" value="PROTEIN O-MANNOSYL-TRANSFERASE TMTC4"/>
    <property type="match status" value="1"/>
</dbReference>
<keyword evidence="6" id="KW-1185">Reference proteome</keyword>
<organism evidence="5 6">
    <name type="scientific">Granulicella rosea</name>
    <dbReference type="NCBI Taxonomy" id="474952"/>
    <lineage>
        <taxon>Bacteria</taxon>
        <taxon>Pseudomonadati</taxon>
        <taxon>Acidobacteriota</taxon>
        <taxon>Terriglobia</taxon>
        <taxon>Terriglobales</taxon>
        <taxon>Acidobacteriaceae</taxon>
        <taxon>Granulicella</taxon>
    </lineage>
</organism>
<gene>
    <name evidence="5" type="ORF">SAMN05421770_101184</name>
</gene>
<keyword evidence="4" id="KW-1133">Transmembrane helix</keyword>
<feature type="transmembrane region" description="Helical" evidence="4">
    <location>
        <begin position="25"/>
        <end position="42"/>
    </location>
</feature>
<feature type="repeat" description="TPR" evidence="3">
    <location>
        <begin position="522"/>
        <end position="555"/>
    </location>
</feature>
<keyword evidence="4" id="KW-0812">Transmembrane</keyword>
<dbReference type="PROSITE" id="PS50005">
    <property type="entry name" value="TPR"/>
    <property type="match status" value="2"/>
</dbReference>
<protein>
    <submittedName>
        <fullName evidence="5">Tetratricopeptide repeat-containing protein</fullName>
    </submittedName>
</protein>
<sequence>MPSTPVPPQSARSGFPGWAFAHENVAFLAAALLWVLALYYPLLRAPFLGGETARIAGNAALASWHELWIHHFTAPEQLAQGLLGTPVIPTYEPLFWLSLAFDRLLWGANAAGYHATNLVLFLLAGFAGFRLLRNLQISAPLAGAAALIWLGLPVNSEVAAWVSARGYSLAALFVFLAAIFAVKASRSHRPLWLAVYLLASLAALFSHPAGLLTLPLTLLILWLAGRATPALLGLCATLGVAADAMWFSARHLAGTVETAHGVTAWGAGVSFFEYLQWIVLPMRLSMERETSMPHPGVTVAAIVGWVGILLLVAAAFGQRRLKPLASGAFAWICLALLPFCGLLALDRGMAERFVYVASAGFALLIVTLAAYASPSRRRPILALIALWVCWSVWRVHVRATDWTDPARLYTASLEATPGSAVLYLNLGDLAREGEDAPSAKVYSGKAAALNPVKLDTMLDLGQLLDRLGDDKGAEKQYMKALKLAPDDSRVFTHLGLLAYEEGHVSEAEGMFGAAIRHNKLDPEPYYRMAQLYQEGGSPDAALVMYEKELKLKPGDQSAKDNIKMLKASMAAAAAEQQ</sequence>
<evidence type="ECO:0000256" key="2">
    <source>
        <dbReference type="ARBA" id="ARBA00022803"/>
    </source>
</evidence>
<dbReference type="OrthoDB" id="104668at2"/>
<keyword evidence="4" id="KW-0472">Membrane</keyword>
<feature type="transmembrane region" description="Helical" evidence="4">
    <location>
        <begin position="158"/>
        <end position="182"/>
    </location>
</feature>
<proteinExistence type="predicted"/>
<dbReference type="InterPro" id="IPR011990">
    <property type="entry name" value="TPR-like_helical_dom_sf"/>
</dbReference>
<evidence type="ECO:0000256" key="1">
    <source>
        <dbReference type="ARBA" id="ARBA00022737"/>
    </source>
</evidence>
<dbReference type="AlphaFoldDB" id="A0A239CXT7"/>
<dbReference type="SMART" id="SM00028">
    <property type="entry name" value="TPR"/>
    <property type="match status" value="4"/>
</dbReference>
<feature type="transmembrane region" description="Helical" evidence="4">
    <location>
        <begin position="380"/>
        <end position="397"/>
    </location>
</feature>
<evidence type="ECO:0000256" key="3">
    <source>
        <dbReference type="PROSITE-ProRule" id="PRU00339"/>
    </source>
</evidence>
<feature type="transmembrane region" description="Helical" evidence="4">
    <location>
        <begin position="299"/>
        <end position="316"/>
    </location>
</feature>
<dbReference type="InterPro" id="IPR019734">
    <property type="entry name" value="TPR_rpt"/>
</dbReference>
<dbReference type="Pfam" id="PF13181">
    <property type="entry name" value="TPR_8"/>
    <property type="match status" value="2"/>
</dbReference>
<feature type="transmembrane region" description="Helical" evidence="4">
    <location>
        <begin position="194"/>
        <end position="224"/>
    </location>
</feature>
<dbReference type="SUPFAM" id="SSF48452">
    <property type="entry name" value="TPR-like"/>
    <property type="match status" value="1"/>
</dbReference>
<accession>A0A239CXT7</accession>